<sequence length="157" mass="16606">MSRIYVPADAAFLEKLKEAGSVALEEPVYLVTEALREAFPDADGEDLEYTAFAEAAGVSAGMATAERPRRVVVSADLPDKFLEEIPGTAAAEASGSVKLAKVAAIHVDDDEAAGAVKEGIEKGSLDPEGLESLVMDWYHPSELDSVLEIFALGISRP</sequence>
<proteinExistence type="predicted"/>
<dbReference type="InterPro" id="IPR054206">
    <property type="entry name" value="DUF6912"/>
</dbReference>
<accession>A0ABV8TX05</accession>
<keyword evidence="2" id="KW-1185">Reference proteome</keyword>
<organism evidence="1 2">
    <name type="scientific">Salininema proteolyticum</name>
    <dbReference type="NCBI Taxonomy" id="1607685"/>
    <lineage>
        <taxon>Bacteria</taxon>
        <taxon>Bacillati</taxon>
        <taxon>Actinomycetota</taxon>
        <taxon>Actinomycetes</taxon>
        <taxon>Glycomycetales</taxon>
        <taxon>Glycomycetaceae</taxon>
        <taxon>Salininema</taxon>
    </lineage>
</organism>
<protein>
    <submittedName>
        <fullName evidence="1">DUF6912 family protein</fullName>
    </submittedName>
</protein>
<evidence type="ECO:0000313" key="1">
    <source>
        <dbReference type="EMBL" id="MFC4335310.1"/>
    </source>
</evidence>
<dbReference type="EMBL" id="JBHSDK010000013">
    <property type="protein sequence ID" value="MFC4335310.1"/>
    <property type="molecule type" value="Genomic_DNA"/>
</dbReference>
<comment type="caution">
    <text evidence="1">The sequence shown here is derived from an EMBL/GenBank/DDBJ whole genome shotgun (WGS) entry which is preliminary data.</text>
</comment>
<gene>
    <name evidence="1" type="ORF">ACFPET_08885</name>
</gene>
<name>A0ABV8TX05_9ACTN</name>
<dbReference type="Proteomes" id="UP001595823">
    <property type="component" value="Unassembled WGS sequence"/>
</dbReference>
<dbReference type="Pfam" id="PF21853">
    <property type="entry name" value="DUF6912"/>
    <property type="match status" value="1"/>
</dbReference>
<dbReference type="RefSeq" id="WP_380619950.1">
    <property type="nucleotide sequence ID" value="NZ_JBHSDK010000013.1"/>
</dbReference>
<evidence type="ECO:0000313" key="2">
    <source>
        <dbReference type="Proteomes" id="UP001595823"/>
    </source>
</evidence>
<reference evidence="2" key="1">
    <citation type="journal article" date="2019" name="Int. J. Syst. Evol. Microbiol.">
        <title>The Global Catalogue of Microorganisms (GCM) 10K type strain sequencing project: providing services to taxonomists for standard genome sequencing and annotation.</title>
        <authorList>
            <consortium name="The Broad Institute Genomics Platform"/>
            <consortium name="The Broad Institute Genome Sequencing Center for Infectious Disease"/>
            <person name="Wu L."/>
            <person name="Ma J."/>
        </authorList>
    </citation>
    <scope>NUCLEOTIDE SEQUENCE [LARGE SCALE GENOMIC DNA]</scope>
    <source>
        <strain evidence="2">IBRC-M 10908</strain>
    </source>
</reference>